<keyword evidence="2" id="KW-1003">Cell membrane</keyword>
<evidence type="ECO:0000259" key="13">
    <source>
        <dbReference type="PROSITE" id="PS50262"/>
    </source>
</evidence>
<evidence type="ECO:0000313" key="15">
    <source>
        <dbReference type="Proteomes" id="UP001159405"/>
    </source>
</evidence>
<dbReference type="InterPro" id="IPR017452">
    <property type="entry name" value="GPCR_Rhodpsn_7TM"/>
</dbReference>
<keyword evidence="15" id="KW-1185">Reference proteome</keyword>
<dbReference type="Gene3D" id="1.20.1070.10">
    <property type="entry name" value="Rhodopsin 7-helix transmembrane proteins"/>
    <property type="match status" value="1"/>
</dbReference>
<feature type="transmembrane region" description="Helical" evidence="12">
    <location>
        <begin position="384"/>
        <end position="403"/>
    </location>
</feature>
<dbReference type="InterPro" id="IPR032675">
    <property type="entry name" value="LRR_dom_sf"/>
</dbReference>
<dbReference type="Proteomes" id="UP001159405">
    <property type="component" value="Unassembled WGS sequence"/>
</dbReference>
<evidence type="ECO:0000256" key="7">
    <source>
        <dbReference type="ARBA" id="ARBA00023040"/>
    </source>
</evidence>
<reference evidence="14 15" key="1">
    <citation type="submission" date="2022-05" db="EMBL/GenBank/DDBJ databases">
        <authorList>
            <consortium name="Genoscope - CEA"/>
            <person name="William W."/>
        </authorList>
    </citation>
    <scope>NUCLEOTIDE SEQUENCE [LARGE SCALE GENOMIC DNA]</scope>
</reference>
<keyword evidence="7" id="KW-0297">G-protein coupled receptor</keyword>
<dbReference type="InterPro" id="IPR001611">
    <property type="entry name" value="Leu-rich_rpt"/>
</dbReference>
<feature type="compositionally biased region" description="Polar residues" evidence="11">
    <location>
        <begin position="672"/>
        <end position="689"/>
    </location>
</feature>
<feature type="region of interest" description="Disordered" evidence="11">
    <location>
        <begin position="729"/>
        <end position="807"/>
    </location>
</feature>
<protein>
    <recommendedName>
        <fullName evidence="13">G-protein coupled receptors family 1 profile domain-containing protein</fullName>
    </recommendedName>
</protein>
<keyword evidence="4 12" id="KW-0812">Transmembrane</keyword>
<dbReference type="PROSITE" id="PS50262">
    <property type="entry name" value="G_PROTEIN_RECEP_F1_2"/>
    <property type="match status" value="1"/>
</dbReference>
<comment type="caution">
    <text evidence="14">The sequence shown here is derived from an EMBL/GenBank/DDBJ whole genome shotgun (WGS) entry which is preliminary data.</text>
</comment>
<feature type="compositionally biased region" description="Polar residues" evidence="11">
    <location>
        <begin position="226"/>
        <end position="248"/>
    </location>
</feature>
<dbReference type="Pfam" id="PF00001">
    <property type="entry name" value="7tm_1"/>
    <property type="match status" value="1"/>
</dbReference>
<dbReference type="EMBL" id="CALNXK010000026">
    <property type="protein sequence ID" value="CAH3113731.1"/>
    <property type="molecule type" value="Genomic_DNA"/>
</dbReference>
<feature type="domain" description="G-protein coupled receptors family 1 profile" evidence="13">
    <location>
        <begin position="363"/>
        <end position="613"/>
    </location>
</feature>
<keyword evidence="10" id="KW-0807">Transducer</keyword>
<dbReference type="PROSITE" id="PS51450">
    <property type="entry name" value="LRR"/>
    <property type="match status" value="1"/>
</dbReference>
<feature type="transmembrane region" description="Helical" evidence="12">
    <location>
        <begin position="439"/>
        <end position="458"/>
    </location>
</feature>
<evidence type="ECO:0000256" key="5">
    <source>
        <dbReference type="ARBA" id="ARBA00022737"/>
    </source>
</evidence>
<evidence type="ECO:0000256" key="3">
    <source>
        <dbReference type="ARBA" id="ARBA00022614"/>
    </source>
</evidence>
<evidence type="ECO:0000256" key="4">
    <source>
        <dbReference type="ARBA" id="ARBA00022692"/>
    </source>
</evidence>
<evidence type="ECO:0000256" key="12">
    <source>
        <dbReference type="SAM" id="Phobius"/>
    </source>
</evidence>
<name>A0ABN8NLC2_9CNID</name>
<keyword evidence="5" id="KW-0677">Repeat</keyword>
<comment type="subcellular location">
    <subcellularLocation>
        <location evidence="1">Cell membrane</location>
        <topology evidence="1">Multi-pass membrane protein</topology>
    </subcellularLocation>
</comment>
<keyword evidence="9" id="KW-0675">Receptor</keyword>
<feature type="compositionally biased region" description="Polar residues" evidence="11">
    <location>
        <begin position="793"/>
        <end position="807"/>
    </location>
</feature>
<dbReference type="SUPFAM" id="SSF81321">
    <property type="entry name" value="Family A G protein-coupled receptor-like"/>
    <property type="match status" value="1"/>
</dbReference>
<accession>A0ABN8NLC2</accession>
<keyword evidence="8 12" id="KW-0472">Membrane</keyword>
<evidence type="ECO:0000256" key="9">
    <source>
        <dbReference type="ARBA" id="ARBA00023170"/>
    </source>
</evidence>
<feature type="transmembrane region" description="Helical" evidence="12">
    <location>
        <begin position="348"/>
        <end position="372"/>
    </location>
</feature>
<dbReference type="InterPro" id="IPR000276">
    <property type="entry name" value="GPCR_Rhodpsn"/>
</dbReference>
<dbReference type="PRINTS" id="PR00373">
    <property type="entry name" value="GLYCHORMONER"/>
</dbReference>
<keyword evidence="3" id="KW-0433">Leucine-rich repeat</keyword>
<evidence type="ECO:0000256" key="11">
    <source>
        <dbReference type="SAM" id="MobiDB-lite"/>
    </source>
</evidence>
<organism evidence="14 15">
    <name type="scientific">Porites lobata</name>
    <dbReference type="NCBI Taxonomy" id="104759"/>
    <lineage>
        <taxon>Eukaryota</taxon>
        <taxon>Metazoa</taxon>
        <taxon>Cnidaria</taxon>
        <taxon>Anthozoa</taxon>
        <taxon>Hexacorallia</taxon>
        <taxon>Scleractinia</taxon>
        <taxon>Fungiina</taxon>
        <taxon>Poritidae</taxon>
        <taxon>Porites</taxon>
    </lineage>
</organism>
<feature type="region of interest" description="Disordered" evidence="11">
    <location>
        <begin position="208"/>
        <end position="249"/>
    </location>
</feature>
<dbReference type="SUPFAM" id="SSF52058">
    <property type="entry name" value="L domain-like"/>
    <property type="match status" value="1"/>
</dbReference>
<dbReference type="InterPro" id="IPR003591">
    <property type="entry name" value="Leu-rich_rpt_typical-subtyp"/>
</dbReference>
<keyword evidence="6 12" id="KW-1133">Transmembrane helix</keyword>
<evidence type="ECO:0000256" key="1">
    <source>
        <dbReference type="ARBA" id="ARBA00004651"/>
    </source>
</evidence>
<dbReference type="PANTHER" id="PTHR24372:SF74">
    <property type="entry name" value="LP13728P"/>
    <property type="match status" value="1"/>
</dbReference>
<dbReference type="Pfam" id="PF13855">
    <property type="entry name" value="LRR_8"/>
    <property type="match status" value="2"/>
</dbReference>
<evidence type="ECO:0000256" key="10">
    <source>
        <dbReference type="ARBA" id="ARBA00023224"/>
    </source>
</evidence>
<gene>
    <name evidence="14" type="ORF">PLOB_00022299</name>
</gene>
<feature type="transmembrane region" description="Helical" evidence="12">
    <location>
        <begin position="596"/>
        <end position="616"/>
    </location>
</feature>
<evidence type="ECO:0000256" key="2">
    <source>
        <dbReference type="ARBA" id="ARBA00022475"/>
    </source>
</evidence>
<feature type="transmembrane region" description="Helical" evidence="12">
    <location>
        <begin position="561"/>
        <end position="584"/>
    </location>
</feature>
<dbReference type="PROSITE" id="PS00237">
    <property type="entry name" value="G_PROTEIN_RECEP_F1_1"/>
    <property type="match status" value="1"/>
</dbReference>
<feature type="transmembrane region" description="Helical" evidence="12">
    <location>
        <begin position="511"/>
        <end position="533"/>
    </location>
</feature>
<dbReference type="SMART" id="SM00369">
    <property type="entry name" value="LRR_TYP"/>
    <property type="match status" value="4"/>
</dbReference>
<dbReference type="InterPro" id="IPR002131">
    <property type="entry name" value="Gphrmn_rcpt_fam"/>
</dbReference>
<sequence>MVYPSLRFDGLNIDLMSRRILSNNDIKEVEDGAFDGLENLFEINLDHNRLEKFPVFKTKSPLKQLYLNNNNIKTLPRTSLKNLPELMNLKLDNTEITEIPAYMFSNNKKLLSLSLQYSSLSQIDENAFTDSNLQTLILKGTKITSLSATGLDNLRVLNLEKIENFWSIPSGLNSIREVYVSEYNSFLCCSFFLGTYQRDIGRQVKGVASLSSTDSPSTIPSTSSTENIHTSSPNGNKTTPSNRTTTKSPWEWGKRRRQDFWGFVTDAPTVNGSSGGTPPGITTSGSNGGSFPGGGFATGKVSPPLTITHENTPNTSAPIVTAPPPGDVICLPKRDAYHPCEDIMGAKWLTAVSLIVGTVALVANLVVVIVMLTSDRRLNVHHFLMSNLAFADFCLGLYIFILVCVSLDTSGEYYNHVKAWQYGAGCKITGFLAVFSTELSVYTLTVITVERFFAIVYVMEVNYRLSLRKAVKIMISGWLFAFLMAIIPIAGVNSYQGVAICLPFKSDTKSALAYVGIALVLNLGAFLVIGGLYTKMFQVVVGPGPVDGGPQRNDAKVAKRMALLVFTDFVCWTPVAFFGLVAALGKPLIGVKESKYLLVFFFPLNSLCNPFLYAFFTRAFKREFFSLLSRFGFCKTRALRYKGTLSSLIYSRSRTKRSTIAEDDTRSKRISQISATSANTDLRPSTNESPKGEVCENGNCLGTVHECIPMKGVGNPWFGDDSPVSPASDNVFFDPATKAESTSPNASIKGLCEQTDAEDKTDKGDSQPITRAESFGSFHAVEGKLGEKRSKKQSVSFRDQPCHTGNN</sequence>
<evidence type="ECO:0000256" key="6">
    <source>
        <dbReference type="ARBA" id="ARBA00022989"/>
    </source>
</evidence>
<feature type="region of interest" description="Disordered" evidence="11">
    <location>
        <begin position="672"/>
        <end position="693"/>
    </location>
</feature>
<evidence type="ECO:0000313" key="14">
    <source>
        <dbReference type="EMBL" id="CAH3113731.1"/>
    </source>
</evidence>
<feature type="transmembrane region" description="Helical" evidence="12">
    <location>
        <begin position="470"/>
        <end position="491"/>
    </location>
</feature>
<proteinExistence type="predicted"/>
<dbReference type="PRINTS" id="PR00237">
    <property type="entry name" value="GPCRRHODOPSN"/>
</dbReference>
<dbReference type="PANTHER" id="PTHR24372">
    <property type="entry name" value="GLYCOPROTEIN HORMONE RECEPTOR"/>
    <property type="match status" value="1"/>
</dbReference>
<evidence type="ECO:0000256" key="8">
    <source>
        <dbReference type="ARBA" id="ARBA00023136"/>
    </source>
</evidence>
<dbReference type="Gene3D" id="3.80.10.10">
    <property type="entry name" value="Ribonuclease Inhibitor"/>
    <property type="match status" value="1"/>
</dbReference>
<feature type="compositionally biased region" description="Low complexity" evidence="11">
    <location>
        <begin position="209"/>
        <end position="225"/>
    </location>
</feature>